<dbReference type="Proteomes" id="UP001419268">
    <property type="component" value="Unassembled WGS sequence"/>
</dbReference>
<name>A0AAP0KWQ9_9MAGN</name>
<organism evidence="1 2">
    <name type="scientific">Stephania cephalantha</name>
    <dbReference type="NCBI Taxonomy" id="152367"/>
    <lineage>
        <taxon>Eukaryota</taxon>
        <taxon>Viridiplantae</taxon>
        <taxon>Streptophyta</taxon>
        <taxon>Embryophyta</taxon>
        <taxon>Tracheophyta</taxon>
        <taxon>Spermatophyta</taxon>
        <taxon>Magnoliopsida</taxon>
        <taxon>Ranunculales</taxon>
        <taxon>Menispermaceae</taxon>
        <taxon>Menispermoideae</taxon>
        <taxon>Cissampelideae</taxon>
        <taxon>Stephania</taxon>
    </lineage>
</organism>
<sequence>METKRVVIIQVKLHPHLQCTTNKRHTQSINNAQPATTPTKQLKQQLIKAILQ</sequence>
<dbReference type="EMBL" id="JBBNAG010000002">
    <property type="protein sequence ID" value="KAK9159214.1"/>
    <property type="molecule type" value="Genomic_DNA"/>
</dbReference>
<gene>
    <name evidence="1" type="ORF">Scep_005788</name>
</gene>
<evidence type="ECO:0000313" key="2">
    <source>
        <dbReference type="Proteomes" id="UP001419268"/>
    </source>
</evidence>
<reference evidence="1 2" key="1">
    <citation type="submission" date="2024-01" db="EMBL/GenBank/DDBJ databases">
        <title>Genome assemblies of Stephania.</title>
        <authorList>
            <person name="Yang L."/>
        </authorList>
    </citation>
    <scope>NUCLEOTIDE SEQUENCE [LARGE SCALE GENOMIC DNA]</scope>
    <source>
        <strain evidence="1">JXDWG</strain>
        <tissue evidence="1">Leaf</tissue>
    </source>
</reference>
<keyword evidence="2" id="KW-1185">Reference proteome</keyword>
<accession>A0AAP0KWQ9</accession>
<protein>
    <submittedName>
        <fullName evidence="1">Uncharacterized protein</fullName>
    </submittedName>
</protein>
<evidence type="ECO:0000313" key="1">
    <source>
        <dbReference type="EMBL" id="KAK9159214.1"/>
    </source>
</evidence>
<dbReference type="AlphaFoldDB" id="A0AAP0KWQ9"/>
<proteinExistence type="predicted"/>
<comment type="caution">
    <text evidence="1">The sequence shown here is derived from an EMBL/GenBank/DDBJ whole genome shotgun (WGS) entry which is preliminary data.</text>
</comment>